<reference evidence="2 3" key="1">
    <citation type="submission" date="2020-08" db="EMBL/GenBank/DDBJ databases">
        <title>Functional genomics of gut bacteria from endangered species of beetles.</title>
        <authorList>
            <person name="Carlos-Shanley C."/>
        </authorList>
    </citation>
    <scope>NUCLEOTIDE SEQUENCE [LARGE SCALE GENOMIC DNA]</scope>
    <source>
        <strain evidence="2 3">S00245</strain>
    </source>
</reference>
<dbReference type="AlphaFoldDB" id="A0A7W7KBL1"/>
<gene>
    <name evidence="2" type="ORF">HNO88_002497</name>
</gene>
<evidence type="ECO:0000313" key="2">
    <source>
        <dbReference type="EMBL" id="MBB4859168.1"/>
    </source>
</evidence>
<dbReference type="RefSeq" id="WP_184245543.1">
    <property type="nucleotide sequence ID" value="NZ_JACHLR010000010.1"/>
</dbReference>
<evidence type="ECO:0000256" key="1">
    <source>
        <dbReference type="SAM" id="Coils"/>
    </source>
</evidence>
<proteinExistence type="predicted"/>
<accession>A0A7W7KBL1</accession>
<keyword evidence="1" id="KW-0175">Coiled coil</keyword>
<protein>
    <submittedName>
        <fullName evidence="2">Uncharacterized protein</fullName>
    </submittedName>
</protein>
<dbReference type="Proteomes" id="UP000555448">
    <property type="component" value="Unassembled WGS sequence"/>
</dbReference>
<evidence type="ECO:0000313" key="3">
    <source>
        <dbReference type="Proteomes" id="UP000555448"/>
    </source>
</evidence>
<sequence length="115" mass="12337">MTPQIAALRIGRSIIGVEADMDQLLVKSSQLMIEMASARAATGVEAHTLQQPMVRVANLQRSLMEARSELVRAHRDLSNLAEKMDIGFQCPDSASLEGETHAARHSAAGTLATLA</sequence>
<comment type="caution">
    <text evidence="2">The sequence shown here is derived from an EMBL/GenBank/DDBJ whole genome shotgun (WGS) entry which is preliminary data.</text>
</comment>
<dbReference type="EMBL" id="JACHLR010000010">
    <property type="protein sequence ID" value="MBB4859168.1"/>
    <property type="molecule type" value="Genomic_DNA"/>
</dbReference>
<name>A0A7W7KBL1_9SPHN</name>
<organism evidence="2 3">
    <name type="scientific">Novosphingobium chloroacetimidivorans</name>
    <dbReference type="NCBI Taxonomy" id="1428314"/>
    <lineage>
        <taxon>Bacteria</taxon>
        <taxon>Pseudomonadati</taxon>
        <taxon>Pseudomonadota</taxon>
        <taxon>Alphaproteobacteria</taxon>
        <taxon>Sphingomonadales</taxon>
        <taxon>Sphingomonadaceae</taxon>
        <taxon>Novosphingobium</taxon>
    </lineage>
</organism>
<feature type="coiled-coil region" evidence="1">
    <location>
        <begin position="56"/>
        <end position="83"/>
    </location>
</feature>
<keyword evidence="3" id="KW-1185">Reference proteome</keyword>